<name>A0A0E9XD27_ANGAN</name>
<reference evidence="1" key="2">
    <citation type="journal article" date="2015" name="Fish Shellfish Immunol.">
        <title>Early steps in the European eel (Anguilla anguilla)-Vibrio vulnificus interaction in the gills: Role of the RtxA13 toxin.</title>
        <authorList>
            <person name="Callol A."/>
            <person name="Pajuelo D."/>
            <person name="Ebbesson L."/>
            <person name="Teles M."/>
            <person name="MacKenzie S."/>
            <person name="Amaro C."/>
        </authorList>
    </citation>
    <scope>NUCLEOTIDE SEQUENCE</scope>
</reference>
<reference evidence="1" key="1">
    <citation type="submission" date="2014-11" db="EMBL/GenBank/DDBJ databases">
        <authorList>
            <person name="Amaro Gonzalez C."/>
        </authorList>
    </citation>
    <scope>NUCLEOTIDE SEQUENCE</scope>
</reference>
<proteinExistence type="predicted"/>
<dbReference type="AlphaFoldDB" id="A0A0E9XD27"/>
<organism evidence="1">
    <name type="scientific">Anguilla anguilla</name>
    <name type="common">European freshwater eel</name>
    <name type="synonym">Muraena anguilla</name>
    <dbReference type="NCBI Taxonomy" id="7936"/>
    <lineage>
        <taxon>Eukaryota</taxon>
        <taxon>Metazoa</taxon>
        <taxon>Chordata</taxon>
        <taxon>Craniata</taxon>
        <taxon>Vertebrata</taxon>
        <taxon>Euteleostomi</taxon>
        <taxon>Actinopterygii</taxon>
        <taxon>Neopterygii</taxon>
        <taxon>Teleostei</taxon>
        <taxon>Anguilliformes</taxon>
        <taxon>Anguillidae</taxon>
        <taxon>Anguilla</taxon>
    </lineage>
</organism>
<dbReference type="EMBL" id="GBXM01008246">
    <property type="protein sequence ID" value="JAI00332.1"/>
    <property type="molecule type" value="Transcribed_RNA"/>
</dbReference>
<sequence length="54" mass="6517">MMNAETFVETFLRTVCDKMRSYARFVNEAQCENRRSERVVSRLFRPCIYAETFN</sequence>
<evidence type="ECO:0000313" key="1">
    <source>
        <dbReference type="EMBL" id="JAI00332.1"/>
    </source>
</evidence>
<protein>
    <submittedName>
        <fullName evidence="1">Uncharacterized protein</fullName>
    </submittedName>
</protein>
<accession>A0A0E9XD27</accession>